<name>A0AAE0E1A3_9ROSI</name>
<accession>A0AAE0E1A3</accession>
<keyword evidence="2" id="KW-1185">Reference proteome</keyword>
<comment type="caution">
    <text evidence="1">The sequence shown here is derived from an EMBL/GenBank/DDBJ whole genome shotgun (WGS) entry which is preliminary data.</text>
</comment>
<evidence type="ECO:0000313" key="2">
    <source>
        <dbReference type="Proteomes" id="UP001281410"/>
    </source>
</evidence>
<sequence>MATLYHQIAYRLQDHALDLPIPGHSGDTLFIKVEREGEVPTIIQIPKKLPRDKLLELMQLSWITNYKKAFQNTIPVLALDITYTKQPDGTVKTIYKPLTETPVSHTDTLPTALAVVSKIRYRKRDFFIMNTSSELSPVRLSSYVSLPPSIRRTQSNKIQNLVEYTHIPDSAQISETALPLLNPYNVFKRNRSMTKRISHLVQQRRPPIKEYVQSTALDNCFVPATSAEQYTDLEIGQPLIDQWIRECYSHLHIGAVRIILTLHGRKGLPVTARIALLNTIYKDYDRAIISTCLSTLHADSLWIDLLPIPKRPLPIYDRAIQILNDEGLLLHSSSQPIPCFMASSYDQDFPPLEPASNPEKNRFSRPYVQTIEVLLDGNLKLPSQAE</sequence>
<organism evidence="1 2">
    <name type="scientific">Dipteronia sinensis</name>
    <dbReference type="NCBI Taxonomy" id="43782"/>
    <lineage>
        <taxon>Eukaryota</taxon>
        <taxon>Viridiplantae</taxon>
        <taxon>Streptophyta</taxon>
        <taxon>Embryophyta</taxon>
        <taxon>Tracheophyta</taxon>
        <taxon>Spermatophyta</taxon>
        <taxon>Magnoliopsida</taxon>
        <taxon>eudicotyledons</taxon>
        <taxon>Gunneridae</taxon>
        <taxon>Pentapetalae</taxon>
        <taxon>rosids</taxon>
        <taxon>malvids</taxon>
        <taxon>Sapindales</taxon>
        <taxon>Sapindaceae</taxon>
        <taxon>Hippocastanoideae</taxon>
        <taxon>Acereae</taxon>
        <taxon>Dipteronia</taxon>
    </lineage>
</organism>
<dbReference type="AlphaFoldDB" id="A0AAE0E1A3"/>
<dbReference type="EMBL" id="JANJYJ010000007">
    <property type="protein sequence ID" value="KAK3200411.1"/>
    <property type="molecule type" value="Genomic_DNA"/>
</dbReference>
<proteinExistence type="predicted"/>
<evidence type="ECO:0000313" key="1">
    <source>
        <dbReference type="EMBL" id="KAK3200411.1"/>
    </source>
</evidence>
<dbReference type="PANTHER" id="PTHR48435:SF1">
    <property type="entry name" value="POLYPROTEIN"/>
    <property type="match status" value="1"/>
</dbReference>
<protein>
    <submittedName>
        <fullName evidence="1">Uncharacterized protein</fullName>
    </submittedName>
</protein>
<dbReference type="Proteomes" id="UP001281410">
    <property type="component" value="Unassembled WGS sequence"/>
</dbReference>
<dbReference type="PANTHER" id="PTHR48435">
    <property type="entry name" value="POLYPROTEIN"/>
    <property type="match status" value="1"/>
</dbReference>
<dbReference type="InterPro" id="IPR053098">
    <property type="entry name" value="Petuviruses_polyprotein"/>
</dbReference>
<gene>
    <name evidence="1" type="ORF">Dsin_023826</name>
</gene>
<reference evidence="1" key="1">
    <citation type="journal article" date="2023" name="Plant J.">
        <title>Genome sequences and population genomics provide insights into the demographic history, inbreeding, and mutation load of two 'living fossil' tree species of Dipteronia.</title>
        <authorList>
            <person name="Feng Y."/>
            <person name="Comes H.P."/>
            <person name="Chen J."/>
            <person name="Zhu S."/>
            <person name="Lu R."/>
            <person name="Zhang X."/>
            <person name="Li P."/>
            <person name="Qiu J."/>
            <person name="Olsen K.M."/>
            <person name="Qiu Y."/>
        </authorList>
    </citation>
    <scope>NUCLEOTIDE SEQUENCE</scope>
    <source>
        <strain evidence="1">NBL</strain>
    </source>
</reference>